<evidence type="ECO:0000256" key="1">
    <source>
        <dbReference type="ARBA" id="ARBA00022478"/>
    </source>
</evidence>
<proteinExistence type="predicted"/>
<dbReference type="EMBL" id="MN739312">
    <property type="protein sequence ID" value="QHS98151.1"/>
    <property type="molecule type" value="Genomic_DNA"/>
</dbReference>
<sequence length="171" mass="19374">MSSNDREQKIFGIYVLSVLERKVRLHINEVGKTVKQNLESKLKSMLQNKCIPEGIIKNNSIKIISYTSGNVEGESIVFNCSFECYICNPVEGTLIECNVKTVTKAGIHAEYFDTESNSVPLHIFVARDHHFNDDTFNKLKENDNITVKVIGTRYELNDPYICAIANISKVK</sequence>
<dbReference type="Gene3D" id="3.30.1490.120">
    <property type="entry name" value="RNA polymerase Rpb7-like, N-terminal domain"/>
    <property type="match status" value="1"/>
</dbReference>
<dbReference type="GO" id="GO:0000428">
    <property type="term" value="C:DNA-directed RNA polymerase complex"/>
    <property type="evidence" value="ECO:0007669"/>
    <property type="project" value="UniProtKB-KW"/>
</dbReference>
<keyword evidence="1" id="KW-0240">DNA-directed RNA polymerase</keyword>
<accession>A0A6C0C241</accession>
<dbReference type="AlphaFoldDB" id="A0A6C0C241"/>
<evidence type="ECO:0008006" key="4">
    <source>
        <dbReference type="Google" id="ProtNLM"/>
    </source>
</evidence>
<protein>
    <recommendedName>
        <fullName evidence="4">S1 motif domain-containing protein</fullName>
    </recommendedName>
</protein>
<evidence type="ECO:0000313" key="3">
    <source>
        <dbReference type="EMBL" id="QHS98151.1"/>
    </source>
</evidence>
<organism evidence="3">
    <name type="scientific">viral metagenome</name>
    <dbReference type="NCBI Taxonomy" id="1070528"/>
    <lineage>
        <taxon>unclassified sequences</taxon>
        <taxon>metagenomes</taxon>
        <taxon>organismal metagenomes</taxon>
    </lineage>
</organism>
<reference evidence="3" key="1">
    <citation type="journal article" date="2020" name="Nature">
        <title>Giant virus diversity and host interactions through global metagenomics.</title>
        <authorList>
            <person name="Schulz F."/>
            <person name="Roux S."/>
            <person name="Paez-Espino D."/>
            <person name="Jungbluth S."/>
            <person name="Walsh D.A."/>
            <person name="Denef V.J."/>
            <person name="McMahon K.D."/>
            <person name="Konstantinidis K.T."/>
            <person name="Eloe-Fadrosh E.A."/>
            <person name="Kyrpides N.C."/>
            <person name="Woyke T."/>
        </authorList>
    </citation>
    <scope>NUCLEOTIDE SEQUENCE</scope>
    <source>
        <strain evidence="3">GVMAG-M-3300020182-84</strain>
    </source>
</reference>
<evidence type="ECO:0000256" key="2">
    <source>
        <dbReference type="ARBA" id="ARBA00023163"/>
    </source>
</evidence>
<keyword evidence="2" id="KW-0804">Transcription</keyword>
<name>A0A6C0C241_9ZZZZ</name>
<dbReference type="InterPro" id="IPR036898">
    <property type="entry name" value="RNA_pol_Rpb7-like_N_sf"/>
</dbReference>